<keyword evidence="1" id="KW-0732">Signal</keyword>
<dbReference type="EMBL" id="MU167261">
    <property type="protein sequence ID" value="KAG0146430.1"/>
    <property type="molecule type" value="Genomic_DNA"/>
</dbReference>
<proteinExistence type="predicted"/>
<evidence type="ECO:0000313" key="2">
    <source>
        <dbReference type="EMBL" id="KAG0146430.1"/>
    </source>
</evidence>
<evidence type="ECO:0000256" key="1">
    <source>
        <dbReference type="SAM" id="SignalP"/>
    </source>
</evidence>
<protein>
    <submittedName>
        <fullName evidence="2">Uncharacterized protein</fullName>
    </submittedName>
</protein>
<evidence type="ECO:0000313" key="3">
    <source>
        <dbReference type="Proteomes" id="UP000886653"/>
    </source>
</evidence>
<reference evidence="2" key="1">
    <citation type="submission" date="2013-11" db="EMBL/GenBank/DDBJ databases">
        <title>Genome sequence of the fusiform rust pathogen reveals effectors for host alternation and coevolution with pine.</title>
        <authorList>
            <consortium name="DOE Joint Genome Institute"/>
            <person name="Smith K."/>
            <person name="Pendleton A."/>
            <person name="Kubisiak T."/>
            <person name="Anderson C."/>
            <person name="Salamov A."/>
            <person name="Aerts A."/>
            <person name="Riley R."/>
            <person name="Clum A."/>
            <person name="Lindquist E."/>
            <person name="Ence D."/>
            <person name="Campbell M."/>
            <person name="Kronenberg Z."/>
            <person name="Feau N."/>
            <person name="Dhillon B."/>
            <person name="Hamelin R."/>
            <person name="Burleigh J."/>
            <person name="Smith J."/>
            <person name="Yandell M."/>
            <person name="Nelson C."/>
            <person name="Grigoriev I."/>
            <person name="Davis J."/>
        </authorList>
    </citation>
    <scope>NUCLEOTIDE SEQUENCE</scope>
    <source>
        <strain evidence="2">G11</strain>
    </source>
</reference>
<sequence>MLFVLMKVFLVYFSIDILENLGDELPSLYLSFLKDQLPSIVKNSGLPFYQFKRSWPVKLLVYQVRLNERKTHVIIFTVTTIHNSSQEIHLIEEGRGG</sequence>
<dbReference type="AlphaFoldDB" id="A0A9P6NGE0"/>
<organism evidence="2 3">
    <name type="scientific">Cronartium quercuum f. sp. fusiforme G11</name>
    <dbReference type="NCBI Taxonomy" id="708437"/>
    <lineage>
        <taxon>Eukaryota</taxon>
        <taxon>Fungi</taxon>
        <taxon>Dikarya</taxon>
        <taxon>Basidiomycota</taxon>
        <taxon>Pucciniomycotina</taxon>
        <taxon>Pucciniomycetes</taxon>
        <taxon>Pucciniales</taxon>
        <taxon>Coleosporiaceae</taxon>
        <taxon>Cronartium</taxon>
    </lineage>
</organism>
<dbReference type="Proteomes" id="UP000886653">
    <property type="component" value="Unassembled WGS sequence"/>
</dbReference>
<feature type="chain" id="PRO_5040268111" evidence="1">
    <location>
        <begin position="23"/>
        <end position="97"/>
    </location>
</feature>
<name>A0A9P6NGE0_9BASI</name>
<gene>
    <name evidence="2" type="ORF">CROQUDRAFT_521835</name>
</gene>
<comment type="caution">
    <text evidence="2">The sequence shown here is derived from an EMBL/GenBank/DDBJ whole genome shotgun (WGS) entry which is preliminary data.</text>
</comment>
<accession>A0A9P6NGE0</accession>
<feature type="signal peptide" evidence="1">
    <location>
        <begin position="1"/>
        <end position="22"/>
    </location>
</feature>
<keyword evidence="3" id="KW-1185">Reference proteome</keyword>